<feature type="transmembrane region" description="Helical" evidence="1">
    <location>
        <begin position="57"/>
        <end position="75"/>
    </location>
</feature>
<dbReference type="EMBL" id="GBXM01011756">
    <property type="protein sequence ID" value="JAH96821.1"/>
    <property type="molecule type" value="Transcribed_RNA"/>
</dbReference>
<evidence type="ECO:0000313" key="2">
    <source>
        <dbReference type="EMBL" id="JAH96821.1"/>
    </source>
</evidence>
<proteinExistence type="predicted"/>
<reference evidence="2" key="1">
    <citation type="submission" date="2014-11" db="EMBL/GenBank/DDBJ databases">
        <authorList>
            <person name="Amaro Gonzalez C."/>
        </authorList>
    </citation>
    <scope>NUCLEOTIDE SEQUENCE</scope>
</reference>
<reference evidence="2" key="2">
    <citation type="journal article" date="2015" name="Fish Shellfish Immunol.">
        <title>Early steps in the European eel (Anguilla anguilla)-Vibrio vulnificus interaction in the gills: Role of the RtxA13 toxin.</title>
        <authorList>
            <person name="Callol A."/>
            <person name="Pajuelo D."/>
            <person name="Ebbesson L."/>
            <person name="Teles M."/>
            <person name="MacKenzie S."/>
            <person name="Amaro C."/>
        </authorList>
    </citation>
    <scope>NUCLEOTIDE SEQUENCE</scope>
</reference>
<keyword evidence="1" id="KW-1133">Transmembrane helix</keyword>
<dbReference type="AlphaFoldDB" id="A0A0E9X2Y6"/>
<sequence length="77" mass="9144">MEKYLKKNVQLFKILGLQLWLEQNPAYTGGPRTEFENYGVVQYGQLLLTRFYKRRRVVRVVFIAYFIHVFCHVSATG</sequence>
<name>A0A0E9X2Y6_ANGAN</name>
<keyword evidence="1" id="KW-0812">Transmembrane</keyword>
<organism evidence="2">
    <name type="scientific">Anguilla anguilla</name>
    <name type="common">European freshwater eel</name>
    <name type="synonym">Muraena anguilla</name>
    <dbReference type="NCBI Taxonomy" id="7936"/>
    <lineage>
        <taxon>Eukaryota</taxon>
        <taxon>Metazoa</taxon>
        <taxon>Chordata</taxon>
        <taxon>Craniata</taxon>
        <taxon>Vertebrata</taxon>
        <taxon>Euteleostomi</taxon>
        <taxon>Actinopterygii</taxon>
        <taxon>Neopterygii</taxon>
        <taxon>Teleostei</taxon>
        <taxon>Anguilliformes</taxon>
        <taxon>Anguillidae</taxon>
        <taxon>Anguilla</taxon>
    </lineage>
</organism>
<keyword evidence="1" id="KW-0472">Membrane</keyword>
<accession>A0A0E9X2Y6</accession>
<protein>
    <submittedName>
        <fullName evidence="2">Uncharacterized protein</fullName>
    </submittedName>
</protein>
<evidence type="ECO:0000256" key="1">
    <source>
        <dbReference type="SAM" id="Phobius"/>
    </source>
</evidence>